<organism evidence="5 6">
    <name type="scientific">Pengzhenrongella frigida</name>
    <dbReference type="NCBI Taxonomy" id="1259133"/>
    <lineage>
        <taxon>Bacteria</taxon>
        <taxon>Bacillati</taxon>
        <taxon>Actinomycetota</taxon>
        <taxon>Actinomycetes</taxon>
        <taxon>Micrococcales</taxon>
        <taxon>Pengzhenrongella</taxon>
    </lineage>
</organism>
<keyword evidence="2" id="KW-0813">Transport</keyword>
<dbReference type="EMBL" id="SDWW01000001">
    <property type="protein sequence ID" value="RYV52933.1"/>
    <property type="molecule type" value="Genomic_DNA"/>
</dbReference>
<keyword evidence="6" id="KW-1185">Reference proteome</keyword>
<evidence type="ECO:0000313" key="6">
    <source>
        <dbReference type="Proteomes" id="UP000293764"/>
    </source>
</evidence>
<evidence type="ECO:0000313" key="5">
    <source>
        <dbReference type="EMBL" id="RYV52933.1"/>
    </source>
</evidence>
<dbReference type="GO" id="GO:1901982">
    <property type="term" value="F:maltose binding"/>
    <property type="evidence" value="ECO:0007669"/>
    <property type="project" value="TreeGrafter"/>
</dbReference>
<dbReference type="Proteomes" id="UP000293764">
    <property type="component" value="Unassembled WGS sequence"/>
</dbReference>
<dbReference type="AlphaFoldDB" id="A0A4Q5N5S5"/>
<protein>
    <submittedName>
        <fullName evidence="5">Extracellular solute-binding protein</fullName>
    </submittedName>
</protein>
<evidence type="ECO:0000256" key="4">
    <source>
        <dbReference type="SAM" id="SignalP"/>
    </source>
</evidence>
<gene>
    <name evidence="5" type="ORF">EUA98_00100</name>
</gene>
<accession>A0A4Q5N5S5</accession>
<evidence type="ECO:0000256" key="1">
    <source>
        <dbReference type="ARBA" id="ARBA00008520"/>
    </source>
</evidence>
<dbReference type="InterPro" id="IPR006059">
    <property type="entry name" value="SBP"/>
</dbReference>
<dbReference type="PANTHER" id="PTHR30061">
    <property type="entry name" value="MALTOSE-BINDING PERIPLASMIC PROTEIN"/>
    <property type="match status" value="1"/>
</dbReference>
<name>A0A4Q5N5S5_9MICO</name>
<feature type="signal peptide" evidence="4">
    <location>
        <begin position="1"/>
        <end position="19"/>
    </location>
</feature>
<dbReference type="Gene3D" id="3.40.190.10">
    <property type="entry name" value="Periplasmic binding protein-like II"/>
    <property type="match status" value="2"/>
</dbReference>
<comment type="similarity">
    <text evidence="1">Belongs to the bacterial solute-binding protein 1 family.</text>
</comment>
<dbReference type="SUPFAM" id="SSF53850">
    <property type="entry name" value="Periplasmic binding protein-like II"/>
    <property type="match status" value="1"/>
</dbReference>
<evidence type="ECO:0000256" key="3">
    <source>
        <dbReference type="ARBA" id="ARBA00022729"/>
    </source>
</evidence>
<evidence type="ECO:0000256" key="2">
    <source>
        <dbReference type="ARBA" id="ARBA00022448"/>
    </source>
</evidence>
<dbReference type="OrthoDB" id="3495561at2"/>
<dbReference type="RefSeq" id="WP_130100632.1">
    <property type="nucleotide sequence ID" value="NZ_SDWW01000001.1"/>
</dbReference>
<dbReference type="PROSITE" id="PS51257">
    <property type="entry name" value="PROKAR_LIPOPROTEIN"/>
    <property type="match status" value="1"/>
</dbReference>
<dbReference type="GO" id="GO:0055052">
    <property type="term" value="C:ATP-binding cassette (ABC) transporter complex, substrate-binding subunit-containing"/>
    <property type="evidence" value="ECO:0007669"/>
    <property type="project" value="TreeGrafter"/>
</dbReference>
<dbReference type="GO" id="GO:0015768">
    <property type="term" value="P:maltose transport"/>
    <property type="evidence" value="ECO:0007669"/>
    <property type="project" value="TreeGrafter"/>
</dbReference>
<dbReference type="GO" id="GO:0042956">
    <property type="term" value="P:maltodextrin transmembrane transport"/>
    <property type="evidence" value="ECO:0007669"/>
    <property type="project" value="TreeGrafter"/>
</dbReference>
<dbReference type="PANTHER" id="PTHR30061:SF50">
    <property type="entry name" value="MALTOSE_MALTODEXTRIN-BINDING PERIPLASMIC PROTEIN"/>
    <property type="match status" value="1"/>
</dbReference>
<sequence>MKRPLVVLTATLAAAGMLAACSGGTTTPKGADGTAASGPIKIWYSNNPNEVAWGEQVVEAWNADHADEQVTGQEIPAGRSSEEVIGAAITAGNTPCLIYNTAPVAVPGFQKQGGLVDLSTFPDGAEYIEARTGEAASQYVSADGDYYQMPWKSNPVMFFYNKAIMTAAGVDPENPPLATYDEFLDTSRKIVASGAATYAIYPSPASEFYQSWFDFYPLYAAESGGTLLVEDGASTFAGEEGTAVADFWRTIYDEKLAGNEPYTGDAFNDGVAAIASAGPWAVESYGDIDWGVAPIPTSTGTAPEETYTFADSKNVGMYSSCENTGTAWEFLKFSTSEEQDGTLLETTGQMPLRANLTDAFPDYFATNPDYTTFADQANRTVDVPNVENSVEVWQTFRDAWTSAVIFGEDEIPSALKDAAGTIDELAVKK</sequence>
<comment type="caution">
    <text evidence="5">The sequence shown here is derived from an EMBL/GenBank/DDBJ whole genome shotgun (WGS) entry which is preliminary data.</text>
</comment>
<keyword evidence="3 4" id="KW-0732">Signal</keyword>
<proteinExistence type="inferred from homology"/>
<dbReference type="Pfam" id="PF01547">
    <property type="entry name" value="SBP_bac_1"/>
    <property type="match status" value="1"/>
</dbReference>
<feature type="chain" id="PRO_5039028487" evidence="4">
    <location>
        <begin position="20"/>
        <end position="429"/>
    </location>
</feature>
<reference evidence="5 6" key="1">
    <citation type="submission" date="2019-01" db="EMBL/GenBank/DDBJ databases">
        <title>Novel species of Cellulomonas.</title>
        <authorList>
            <person name="Liu Q."/>
            <person name="Xin Y.-H."/>
        </authorList>
    </citation>
    <scope>NUCLEOTIDE SEQUENCE [LARGE SCALE GENOMIC DNA]</scope>
    <source>
        <strain evidence="5 6">HLT2-17</strain>
    </source>
</reference>